<evidence type="ECO:0000313" key="2">
    <source>
        <dbReference type="EMBL" id="CAH1099857.1"/>
    </source>
</evidence>
<evidence type="ECO:0000313" key="3">
    <source>
        <dbReference type="Proteomes" id="UP001153636"/>
    </source>
</evidence>
<dbReference type="OrthoDB" id="10030037at2759"/>
<accession>A0A9P0CJN3</accession>
<dbReference type="Proteomes" id="UP001153636">
    <property type="component" value="Chromosome 1"/>
</dbReference>
<dbReference type="EMBL" id="OV651813">
    <property type="protein sequence ID" value="CAH1099857.1"/>
    <property type="molecule type" value="Genomic_DNA"/>
</dbReference>
<keyword evidence="3" id="KW-1185">Reference proteome</keyword>
<organism evidence="2 3">
    <name type="scientific">Psylliodes chrysocephalus</name>
    <dbReference type="NCBI Taxonomy" id="3402493"/>
    <lineage>
        <taxon>Eukaryota</taxon>
        <taxon>Metazoa</taxon>
        <taxon>Ecdysozoa</taxon>
        <taxon>Arthropoda</taxon>
        <taxon>Hexapoda</taxon>
        <taxon>Insecta</taxon>
        <taxon>Pterygota</taxon>
        <taxon>Neoptera</taxon>
        <taxon>Endopterygota</taxon>
        <taxon>Coleoptera</taxon>
        <taxon>Polyphaga</taxon>
        <taxon>Cucujiformia</taxon>
        <taxon>Chrysomeloidea</taxon>
        <taxon>Chrysomelidae</taxon>
        <taxon>Galerucinae</taxon>
        <taxon>Alticini</taxon>
        <taxon>Psylliodes</taxon>
    </lineage>
</organism>
<dbReference type="InterPro" id="IPR007889">
    <property type="entry name" value="HTH_Psq"/>
</dbReference>
<feature type="domain" description="HTH psq-type" evidence="1">
    <location>
        <begin position="8"/>
        <end position="38"/>
    </location>
</feature>
<protein>
    <recommendedName>
        <fullName evidence="1">HTH psq-type domain-containing protein</fullName>
    </recommendedName>
</protein>
<name>A0A9P0CJN3_9CUCU</name>
<sequence>MEILLQFENNISVGVLAKAYNFGKQTVRDIVKKKAELHSFVAKADSAKAISDRKSLKESTLRDLDDGLGGSCRKDRKRFHYQDPSVISQKFHEQFKIKGNLSASSGWLYTIKNRHGIRAMVEFCYDLTNLIK</sequence>
<dbReference type="GO" id="GO:0003677">
    <property type="term" value="F:DNA binding"/>
    <property type="evidence" value="ECO:0007669"/>
    <property type="project" value="InterPro"/>
</dbReference>
<dbReference type="Pfam" id="PF04218">
    <property type="entry name" value="CENP-B_N"/>
    <property type="match status" value="1"/>
</dbReference>
<reference evidence="2" key="1">
    <citation type="submission" date="2022-01" db="EMBL/GenBank/DDBJ databases">
        <authorList>
            <person name="King R."/>
        </authorList>
    </citation>
    <scope>NUCLEOTIDE SEQUENCE</scope>
</reference>
<evidence type="ECO:0000259" key="1">
    <source>
        <dbReference type="Pfam" id="PF04218"/>
    </source>
</evidence>
<dbReference type="AlphaFoldDB" id="A0A9P0CJN3"/>
<gene>
    <name evidence="2" type="ORF">PSYICH_LOCUS1075</name>
</gene>
<proteinExistence type="predicted"/>